<dbReference type="RefSeq" id="WP_191201042.1">
    <property type="nucleotide sequence ID" value="NZ_BAAAPA010000001.1"/>
</dbReference>
<evidence type="ECO:0000313" key="1">
    <source>
        <dbReference type="EMBL" id="MBD3916720.1"/>
    </source>
</evidence>
<keyword evidence="2" id="KW-1185">Reference proteome</keyword>
<reference evidence="1 2" key="1">
    <citation type="submission" date="2020-09" db="EMBL/GenBank/DDBJ databases">
        <title>novel species in genus Nocardioides.</title>
        <authorList>
            <person name="Zhang G."/>
        </authorList>
    </citation>
    <scope>NUCLEOTIDE SEQUENCE [LARGE SCALE GENOMIC DNA]</scope>
    <source>
        <strain evidence="1 2">19197</strain>
    </source>
</reference>
<name>A0ABR8MMC6_9ACTN</name>
<accession>A0ABR8MMC6</accession>
<proteinExistence type="predicted"/>
<protein>
    <recommendedName>
        <fullName evidence="3">Peptidase C39-like domain-containing protein</fullName>
    </recommendedName>
</protein>
<organism evidence="1 2">
    <name type="scientific">Nocardioides hwasunensis</name>
    <dbReference type="NCBI Taxonomy" id="397258"/>
    <lineage>
        <taxon>Bacteria</taxon>
        <taxon>Bacillati</taxon>
        <taxon>Actinomycetota</taxon>
        <taxon>Actinomycetes</taxon>
        <taxon>Propionibacteriales</taxon>
        <taxon>Nocardioidaceae</taxon>
        <taxon>Nocardioides</taxon>
    </lineage>
</organism>
<comment type="caution">
    <text evidence="1">The sequence shown here is derived from an EMBL/GenBank/DDBJ whole genome shotgun (WGS) entry which is preliminary data.</text>
</comment>
<dbReference type="EMBL" id="JACXYY010000008">
    <property type="protein sequence ID" value="MBD3916720.1"/>
    <property type="molecule type" value="Genomic_DNA"/>
</dbReference>
<dbReference type="Proteomes" id="UP000649289">
    <property type="component" value="Unassembled WGS sequence"/>
</dbReference>
<evidence type="ECO:0000313" key="2">
    <source>
        <dbReference type="Proteomes" id="UP000649289"/>
    </source>
</evidence>
<evidence type="ECO:0008006" key="3">
    <source>
        <dbReference type="Google" id="ProtNLM"/>
    </source>
</evidence>
<sequence length="236" mass="24973">MGLLEDTIDRMRDALAGRPGPGRAHDRLGPAPLVGPRGTTTGHFVQPDQTTCGSSCLVMARMLGDPAYATWIHTGRDGSPRPEARTAQQRFADEALATHVRTNRLSDAAGALQIPWPRSLGTTPWALATELRNTGGTAPPGTPHQVRAVAPSRRAEAYDEVVDAVARGHAIATFVGNRLRPGHVVLATASSGDGTSVYDPASGRTRAVRRDDFASGSLGISGWDEPWFVVLPTEVG</sequence>
<gene>
    <name evidence="1" type="ORF">IEZ25_19035</name>
</gene>